<evidence type="ECO:0000256" key="3">
    <source>
        <dbReference type="ARBA" id="ARBA00022737"/>
    </source>
</evidence>
<dbReference type="SMART" id="SM00333">
    <property type="entry name" value="TUDOR"/>
    <property type="match status" value="2"/>
</dbReference>
<evidence type="ECO:0000259" key="9">
    <source>
        <dbReference type="PROSITE" id="PS50157"/>
    </source>
</evidence>
<dbReference type="PANTHER" id="PTHR15856:SF51">
    <property type="entry name" value="MBD-R2"/>
    <property type="match status" value="1"/>
</dbReference>
<dbReference type="SUPFAM" id="SSF57903">
    <property type="entry name" value="FYVE/PHD zinc finger"/>
    <property type="match status" value="1"/>
</dbReference>
<dbReference type="Gene3D" id="2.30.30.140">
    <property type="match status" value="2"/>
</dbReference>
<accession>A0A087U999</accession>
<dbReference type="Gene3D" id="3.30.40.10">
    <property type="entry name" value="Zinc/RING finger domain, C3HC4 (zinc finger)"/>
    <property type="match status" value="1"/>
</dbReference>
<dbReference type="InterPro" id="IPR043449">
    <property type="entry name" value="PHF20-like"/>
</dbReference>
<sequence length="1169" mass="133074">MASNEDVVDSIGADLQPSEKLEKTACCSVSETNIIPSVEKGSELSRDVCFKCNSVKSENSEECITPVKQNSTSEFTSPETDENRIISSDSDGSSPLVKKRKLFDVEAISPSQNYIFSDAQLAQEDMTCAVIASEKALNTFVECLEGMNFENTKSSITDSCDTTDVSIKKIREPSTADTCDVTDISYENKCSSKVNDQFKKGVKRKRRSTLSNSSVTEDVHTVPHRPGIEWKIGEALKVKEKLLWYDAKIVDIDLVKLRVKVHYLNWNSRYDSWLSMLSENIKPSEVKSSGKKICKQYNEGQRVLAKWKDNKMYEAVIKKCMGDDNYLVFFKEDGMKRKLHVSDIQEIYKKKVSIISKSDEQSEIKVATKEFIIQEDHNQYKCSYDGCTKSFRKETLLTSHLKHYHGEQKEKNDVSNKIQEYNSVTKISVSNKRRHSIKHQESVRHVKSNLEIENAAEVLSKDVEIKKENKRRLKQELVDGLKKDFQTERTSETVKGLEVKNEIPSNVSSGDVDKQLKSSAKIETHVPQRSFRRKVSLPAKYANSEVFLTSPVIKQIRNLSDERKTFSVVKHPEKKTSKSIVQRRKESVYTVMSGFASKYNDKEKKTEKSIKKPSIIERLVNKSRSLRSQYKITNRKSNMLKRRNATWKKSKSEISPEDLRNGNLNCDVNANENKVVEEVEGSKLFNQEATSKSLQDIQSHNKSKMLNEKEVADVHGAKPDITEFGVTELSTELLYAGHSVCLPSNSVEQFADQISSQIDQSSAADFNEVNKTDKLAVDAISNHGSNNSQNKERKDDLKMATNLDIDKKYPEVIDVPPNKTSQLEDFDVKHDKNISLSSVTNSIAKTVDSEDYTNSNINSHTTDNIVKKDMKIKYDSASASASLLPSHVMCTRYKDSTLEKTKLETEESSCVLPARRRIRRPPWTGIRYRRRRTRSKNDSLSKDTESIVSDNAEKDAASDGTKYKIINLSEIENSESLEGDDLVVCVCNSTADEGKMVQCDFCKTWQHCICLNIKYVRQDEEHMCHNCRYSKAIEETKDKHDMEWVSKRELPFFKFSELASMNETEKEAKIQPLMQIVDFYNRAKDLQSILTKCKRICTYLKECYRDQTVEEKCSDSTLSNASASSDLDNLPAAAYIVVPESLCSIYFLDILISDHFAEKYAVDILTEEE</sequence>
<evidence type="ECO:0000256" key="6">
    <source>
        <dbReference type="ARBA" id="ARBA00023242"/>
    </source>
</evidence>
<feature type="compositionally biased region" description="Basic and acidic residues" evidence="8">
    <location>
        <begin position="935"/>
        <end position="953"/>
    </location>
</feature>
<dbReference type="InterPro" id="IPR013087">
    <property type="entry name" value="Znf_C2H2_type"/>
</dbReference>
<dbReference type="InterPro" id="IPR016197">
    <property type="entry name" value="Chromo-like_dom_sf"/>
</dbReference>
<dbReference type="STRING" id="407821.A0A087U999"/>
<feature type="domain" description="C2H2-type" evidence="9">
    <location>
        <begin position="380"/>
        <end position="410"/>
    </location>
</feature>
<dbReference type="EMBL" id="KK118820">
    <property type="protein sequence ID" value="KFM73938.1"/>
    <property type="molecule type" value="Genomic_DNA"/>
</dbReference>
<proteinExistence type="predicted"/>
<dbReference type="PANTHER" id="PTHR15856">
    <property type="entry name" value="PHD FINGER PROTEIN 20-RELATED"/>
    <property type="match status" value="1"/>
</dbReference>
<keyword evidence="4 7" id="KW-0863">Zinc-finger</keyword>
<name>A0A087U999_STEMI</name>
<dbReference type="GO" id="GO:0006357">
    <property type="term" value="P:regulation of transcription by RNA polymerase II"/>
    <property type="evidence" value="ECO:0007669"/>
    <property type="project" value="TreeGrafter"/>
</dbReference>
<evidence type="ECO:0000256" key="5">
    <source>
        <dbReference type="ARBA" id="ARBA00022833"/>
    </source>
</evidence>
<feature type="compositionally biased region" description="Polar residues" evidence="8">
    <location>
        <begin position="67"/>
        <end position="78"/>
    </location>
</feature>
<evidence type="ECO:0000256" key="4">
    <source>
        <dbReference type="ARBA" id="ARBA00022771"/>
    </source>
</evidence>
<dbReference type="OMA" id="CKTWQHC"/>
<dbReference type="SMART" id="SM00249">
    <property type="entry name" value="PHD"/>
    <property type="match status" value="1"/>
</dbReference>
<feature type="region of interest" description="Disordered" evidence="8">
    <location>
        <begin position="67"/>
        <end position="92"/>
    </location>
</feature>
<dbReference type="InterPro" id="IPR011011">
    <property type="entry name" value="Znf_FYVE_PHD"/>
</dbReference>
<dbReference type="InterPro" id="IPR001965">
    <property type="entry name" value="Znf_PHD"/>
</dbReference>
<dbReference type="PROSITE" id="PS00028">
    <property type="entry name" value="ZINC_FINGER_C2H2_1"/>
    <property type="match status" value="1"/>
</dbReference>
<evidence type="ECO:0000256" key="1">
    <source>
        <dbReference type="ARBA" id="ARBA00004123"/>
    </source>
</evidence>
<evidence type="ECO:0000256" key="2">
    <source>
        <dbReference type="ARBA" id="ARBA00022723"/>
    </source>
</evidence>
<keyword evidence="11" id="KW-1185">Reference proteome</keyword>
<keyword evidence="2" id="KW-0479">Metal-binding</keyword>
<evidence type="ECO:0000256" key="7">
    <source>
        <dbReference type="PROSITE-ProRule" id="PRU00042"/>
    </source>
</evidence>
<dbReference type="CDD" id="cd20104">
    <property type="entry name" value="MBT_PHF20L1-like"/>
    <property type="match status" value="1"/>
</dbReference>
<dbReference type="InterPro" id="IPR013083">
    <property type="entry name" value="Znf_RING/FYVE/PHD"/>
</dbReference>
<dbReference type="SMART" id="SM00355">
    <property type="entry name" value="ZnF_C2H2"/>
    <property type="match status" value="1"/>
</dbReference>
<dbReference type="GO" id="GO:0044545">
    <property type="term" value="C:NSL complex"/>
    <property type="evidence" value="ECO:0007669"/>
    <property type="project" value="TreeGrafter"/>
</dbReference>
<keyword evidence="6" id="KW-0539">Nucleus</keyword>
<keyword evidence="3" id="KW-0677">Repeat</keyword>
<dbReference type="Gene3D" id="3.30.160.60">
    <property type="entry name" value="Classic Zinc Finger"/>
    <property type="match status" value="1"/>
</dbReference>
<gene>
    <name evidence="10" type="ORF">X975_00291</name>
</gene>
<dbReference type="OrthoDB" id="161570at2759"/>
<evidence type="ECO:0000313" key="11">
    <source>
        <dbReference type="Proteomes" id="UP000054359"/>
    </source>
</evidence>
<dbReference type="PROSITE" id="PS50157">
    <property type="entry name" value="ZINC_FINGER_C2H2_2"/>
    <property type="match status" value="1"/>
</dbReference>
<dbReference type="GO" id="GO:0008270">
    <property type="term" value="F:zinc ion binding"/>
    <property type="evidence" value="ECO:0007669"/>
    <property type="project" value="UniProtKB-KW"/>
</dbReference>
<dbReference type="AlphaFoldDB" id="A0A087U999"/>
<dbReference type="Proteomes" id="UP000054359">
    <property type="component" value="Unassembled WGS sequence"/>
</dbReference>
<comment type="subcellular location">
    <subcellularLocation>
        <location evidence="1">Nucleus</location>
    </subcellularLocation>
</comment>
<dbReference type="GO" id="GO:0005634">
    <property type="term" value="C:nucleus"/>
    <property type="evidence" value="ECO:0007669"/>
    <property type="project" value="UniProtKB-SubCell"/>
</dbReference>
<keyword evidence="5" id="KW-0862">Zinc</keyword>
<evidence type="ECO:0000313" key="10">
    <source>
        <dbReference type="EMBL" id="KFM73938.1"/>
    </source>
</evidence>
<feature type="non-terminal residue" evidence="10">
    <location>
        <position position="1169"/>
    </location>
</feature>
<dbReference type="SUPFAM" id="SSF54160">
    <property type="entry name" value="Chromo domain-like"/>
    <property type="match status" value="1"/>
</dbReference>
<dbReference type="SUPFAM" id="SSF63748">
    <property type="entry name" value="Tudor/PWWP/MBT"/>
    <property type="match status" value="1"/>
</dbReference>
<organism evidence="10 11">
    <name type="scientific">Stegodyphus mimosarum</name>
    <name type="common">African social velvet spider</name>
    <dbReference type="NCBI Taxonomy" id="407821"/>
    <lineage>
        <taxon>Eukaryota</taxon>
        <taxon>Metazoa</taxon>
        <taxon>Ecdysozoa</taxon>
        <taxon>Arthropoda</taxon>
        <taxon>Chelicerata</taxon>
        <taxon>Arachnida</taxon>
        <taxon>Araneae</taxon>
        <taxon>Araneomorphae</taxon>
        <taxon>Entelegynae</taxon>
        <taxon>Eresoidea</taxon>
        <taxon>Eresidae</taxon>
        <taxon>Stegodyphus</taxon>
    </lineage>
</organism>
<protein>
    <submittedName>
        <fullName evidence="10">PHD finger protein 20-like protein 1</fullName>
    </submittedName>
</protein>
<reference evidence="10 11" key="1">
    <citation type="submission" date="2013-11" db="EMBL/GenBank/DDBJ databases">
        <title>Genome sequencing of Stegodyphus mimosarum.</title>
        <authorList>
            <person name="Bechsgaard J."/>
        </authorList>
    </citation>
    <scope>NUCLEOTIDE SEQUENCE [LARGE SCALE GENOMIC DNA]</scope>
</reference>
<dbReference type="InterPro" id="IPR002999">
    <property type="entry name" value="Tudor"/>
</dbReference>
<evidence type="ECO:0000256" key="8">
    <source>
        <dbReference type="SAM" id="MobiDB-lite"/>
    </source>
</evidence>
<feature type="region of interest" description="Disordered" evidence="8">
    <location>
        <begin position="931"/>
        <end position="953"/>
    </location>
</feature>